<evidence type="ECO:0000313" key="2">
    <source>
        <dbReference type="Proteomes" id="UP000038040"/>
    </source>
</evidence>
<dbReference type="AlphaFoldDB" id="A0A158Q2L4"/>
<evidence type="ECO:0000313" key="3">
    <source>
        <dbReference type="Proteomes" id="UP000274756"/>
    </source>
</evidence>
<name>A0A158Q2L4_DRAME</name>
<organism evidence="2 4">
    <name type="scientific">Dracunculus medinensis</name>
    <name type="common">Guinea worm</name>
    <dbReference type="NCBI Taxonomy" id="318479"/>
    <lineage>
        <taxon>Eukaryota</taxon>
        <taxon>Metazoa</taxon>
        <taxon>Ecdysozoa</taxon>
        <taxon>Nematoda</taxon>
        <taxon>Chromadorea</taxon>
        <taxon>Rhabditida</taxon>
        <taxon>Spirurina</taxon>
        <taxon>Dracunculoidea</taxon>
        <taxon>Dracunculidae</taxon>
        <taxon>Dracunculus</taxon>
    </lineage>
</organism>
<evidence type="ECO:0000313" key="4">
    <source>
        <dbReference type="WBParaSite" id="DME_0000037701-mRNA-1"/>
    </source>
</evidence>
<dbReference type="WBParaSite" id="DME_0000037701-mRNA-1">
    <property type="protein sequence ID" value="DME_0000037701-mRNA-1"/>
    <property type="gene ID" value="DME_0000037701"/>
</dbReference>
<reference evidence="4" key="1">
    <citation type="submission" date="2016-04" db="UniProtKB">
        <authorList>
            <consortium name="WormBaseParasite"/>
        </authorList>
    </citation>
    <scope>IDENTIFICATION</scope>
</reference>
<reference evidence="1 3" key="2">
    <citation type="submission" date="2018-11" db="EMBL/GenBank/DDBJ databases">
        <authorList>
            <consortium name="Pathogen Informatics"/>
        </authorList>
    </citation>
    <scope>NUCLEOTIDE SEQUENCE [LARGE SCALE GENOMIC DNA]</scope>
</reference>
<evidence type="ECO:0000313" key="1">
    <source>
        <dbReference type="EMBL" id="VDN54764.1"/>
    </source>
</evidence>
<proteinExistence type="predicted"/>
<dbReference type="EMBL" id="UYYG01001150">
    <property type="protein sequence ID" value="VDN54764.1"/>
    <property type="molecule type" value="Genomic_DNA"/>
</dbReference>
<dbReference type="OrthoDB" id="5831863at2759"/>
<accession>A0A158Q2L4</accession>
<keyword evidence="3" id="KW-1185">Reference proteome</keyword>
<gene>
    <name evidence="1" type="ORF">DME_LOCUS4737</name>
</gene>
<dbReference type="Proteomes" id="UP000038040">
    <property type="component" value="Unplaced"/>
</dbReference>
<sequence length="222" mass="25772">MENGMAQWVVAQIRSAIAEALTVAFSRFDFLKQWQFSRDISQRFMVNQTPIDDEKSIAIETLKVLWEVEQQKDVLGSNIEGYCIEAIRLLLVLRMTNAFDAYQRNHLSPSSFYYKVFIKYDPRFIAKKLREAAYEQEELYILVDTFNIDLEIIDTVLMVGSHETSSNYCYSVDEMFLITDNNVDNKLSSASNASPSLRSKKPLLSFLKVRPHKLYPLFHSLE</sequence>
<protein>
    <submittedName>
        <fullName evidence="4">HORMA domain-containing protein</fullName>
    </submittedName>
</protein>
<dbReference type="Proteomes" id="UP000274756">
    <property type="component" value="Unassembled WGS sequence"/>
</dbReference>